<accession>A0A0B7A5G3</accession>
<reference evidence="1" key="1">
    <citation type="submission" date="2014-12" db="EMBL/GenBank/DDBJ databases">
        <title>Insight into the proteome of Arion vulgaris.</title>
        <authorList>
            <person name="Aradska J."/>
            <person name="Bulat T."/>
            <person name="Smidak R."/>
            <person name="Sarate P."/>
            <person name="Gangsoo J."/>
            <person name="Sialana F."/>
            <person name="Bilban M."/>
            <person name="Lubec G."/>
        </authorList>
    </citation>
    <scope>NUCLEOTIDE SEQUENCE</scope>
    <source>
        <tissue evidence="1">Skin</tissue>
    </source>
</reference>
<evidence type="ECO:0000313" key="2">
    <source>
        <dbReference type="EMBL" id="CEK75863.1"/>
    </source>
</evidence>
<name>A0A0B7A5G3_9EUPU</name>
<sequence length="61" mass="7734">MRNRRLILPFPVPLQNKLLEDLNNLRETMNFFEHIQVDIWKQTKMKNIYHDDLWNFFLWMQ</sequence>
<proteinExistence type="predicted"/>
<dbReference type="EMBL" id="HACG01028998">
    <property type="protein sequence ID" value="CEK75863.1"/>
    <property type="molecule type" value="Transcribed_RNA"/>
</dbReference>
<dbReference type="EMBL" id="HACG01028997">
    <property type="protein sequence ID" value="CEK75862.1"/>
    <property type="molecule type" value="Transcribed_RNA"/>
</dbReference>
<gene>
    <name evidence="1" type="primary">ORF97365</name>
    <name evidence="2" type="synonym">ORF97368</name>
</gene>
<dbReference type="AlphaFoldDB" id="A0A0B7A5G3"/>
<organism evidence="1">
    <name type="scientific">Arion vulgaris</name>
    <dbReference type="NCBI Taxonomy" id="1028688"/>
    <lineage>
        <taxon>Eukaryota</taxon>
        <taxon>Metazoa</taxon>
        <taxon>Spiralia</taxon>
        <taxon>Lophotrochozoa</taxon>
        <taxon>Mollusca</taxon>
        <taxon>Gastropoda</taxon>
        <taxon>Heterobranchia</taxon>
        <taxon>Euthyneura</taxon>
        <taxon>Panpulmonata</taxon>
        <taxon>Eupulmonata</taxon>
        <taxon>Stylommatophora</taxon>
        <taxon>Helicina</taxon>
        <taxon>Arionoidea</taxon>
        <taxon>Arionidae</taxon>
        <taxon>Arion</taxon>
    </lineage>
</organism>
<protein>
    <submittedName>
        <fullName evidence="1">Uncharacterized protein</fullName>
    </submittedName>
</protein>
<evidence type="ECO:0000313" key="1">
    <source>
        <dbReference type="EMBL" id="CEK75862.1"/>
    </source>
</evidence>